<dbReference type="InterPro" id="IPR022087">
    <property type="entry name" value="DA1-like_dom"/>
</dbReference>
<dbReference type="InterPro" id="IPR001781">
    <property type="entry name" value="Znf_LIM"/>
</dbReference>
<dbReference type="SUPFAM" id="SSF57716">
    <property type="entry name" value="Glucocorticoid receptor-like (DNA-binding domain)"/>
    <property type="match status" value="2"/>
</dbReference>
<dbReference type="GO" id="GO:0032875">
    <property type="term" value="P:regulation of DNA endoreduplication"/>
    <property type="evidence" value="ECO:0007669"/>
    <property type="project" value="UniProtKB-ARBA"/>
</dbReference>
<dbReference type="Proteomes" id="UP001428341">
    <property type="component" value="Unassembled WGS sequence"/>
</dbReference>
<feature type="repeat" description="PPR" evidence="7">
    <location>
        <begin position="1113"/>
        <end position="1147"/>
    </location>
</feature>
<evidence type="ECO:0000256" key="7">
    <source>
        <dbReference type="PROSITE-ProRule" id="PRU00708"/>
    </source>
</evidence>
<feature type="domain" description="LIM zinc-binding" evidence="9">
    <location>
        <begin position="160"/>
        <end position="220"/>
    </location>
</feature>
<dbReference type="PANTHER" id="PTHR47913">
    <property type="entry name" value="OS01G0167750 PROTEIN"/>
    <property type="match status" value="1"/>
</dbReference>
<dbReference type="PROSITE" id="PS50023">
    <property type="entry name" value="LIM_DOMAIN_2"/>
    <property type="match status" value="1"/>
</dbReference>
<evidence type="ECO:0000256" key="6">
    <source>
        <dbReference type="PROSITE-ProRule" id="PRU00125"/>
    </source>
</evidence>
<evidence type="ECO:0000313" key="10">
    <source>
        <dbReference type="EMBL" id="KAK9228191.1"/>
    </source>
</evidence>
<evidence type="ECO:0000256" key="4">
    <source>
        <dbReference type="ARBA" id="ARBA00022843"/>
    </source>
</evidence>
<keyword evidence="5 6" id="KW-0440">LIM domain</keyword>
<dbReference type="GO" id="GO:0043130">
    <property type="term" value="F:ubiquitin binding"/>
    <property type="evidence" value="ECO:0007669"/>
    <property type="project" value="UniProtKB-ARBA"/>
</dbReference>
<dbReference type="AlphaFoldDB" id="A0AAP0MYP3"/>
<feature type="repeat" description="PPR" evidence="7">
    <location>
        <begin position="770"/>
        <end position="804"/>
    </location>
</feature>
<dbReference type="GO" id="GO:0008233">
    <property type="term" value="F:peptidase activity"/>
    <property type="evidence" value="ECO:0007669"/>
    <property type="project" value="UniProtKB-ARBA"/>
</dbReference>
<dbReference type="Pfam" id="PF00412">
    <property type="entry name" value="LIM"/>
    <property type="match status" value="1"/>
</dbReference>
<keyword evidence="3 6" id="KW-0862">Zinc</keyword>
<feature type="repeat" description="PPR" evidence="7">
    <location>
        <begin position="1043"/>
        <end position="1077"/>
    </location>
</feature>
<feature type="region of interest" description="Disordered" evidence="8">
    <location>
        <begin position="474"/>
        <end position="499"/>
    </location>
</feature>
<keyword evidence="11" id="KW-1185">Reference proteome</keyword>
<dbReference type="InterPro" id="IPR044175">
    <property type="entry name" value="At5g66631-like"/>
</dbReference>
<keyword evidence="1 6" id="KW-0479">Metal-binding</keyword>
<dbReference type="Gene3D" id="2.10.110.10">
    <property type="entry name" value="Cysteine Rich Protein"/>
    <property type="match status" value="1"/>
</dbReference>
<dbReference type="EMBL" id="JBCGBO010000001">
    <property type="protein sequence ID" value="KAK9228191.1"/>
    <property type="molecule type" value="Genomic_DNA"/>
</dbReference>
<dbReference type="Pfam" id="PF13812">
    <property type="entry name" value="PPR_3"/>
    <property type="match status" value="1"/>
</dbReference>
<dbReference type="PROSITE" id="PS00478">
    <property type="entry name" value="LIM_DOMAIN_1"/>
    <property type="match status" value="1"/>
</dbReference>
<dbReference type="Pfam" id="PF12315">
    <property type="entry name" value="DA1-like"/>
    <property type="match status" value="1"/>
</dbReference>
<evidence type="ECO:0000256" key="1">
    <source>
        <dbReference type="ARBA" id="ARBA00022723"/>
    </source>
</evidence>
<dbReference type="FunFam" id="2.10.110.10:FF:000078">
    <property type="entry name" value="Protein DA1-related 1"/>
    <property type="match status" value="1"/>
</dbReference>
<keyword evidence="4" id="KW-0832">Ubl conjugation</keyword>
<dbReference type="InterPro" id="IPR011990">
    <property type="entry name" value="TPR-like_helical_dom_sf"/>
</dbReference>
<dbReference type="Pfam" id="PF13041">
    <property type="entry name" value="PPR_2"/>
    <property type="match status" value="1"/>
</dbReference>
<dbReference type="PANTHER" id="PTHR47913:SF1">
    <property type="entry name" value="OS01G0167750 PROTEIN"/>
    <property type="match status" value="1"/>
</dbReference>
<protein>
    <recommendedName>
        <fullName evidence="9">LIM zinc-binding domain-containing protein</fullName>
    </recommendedName>
</protein>
<comment type="caution">
    <text evidence="10">The sequence shown here is derived from an EMBL/GenBank/DDBJ whole genome shotgun (WGS) entry which is preliminary data.</text>
</comment>
<name>A0AAP0MYP3_9ROSI</name>
<dbReference type="GO" id="GO:0046872">
    <property type="term" value="F:metal ion binding"/>
    <property type="evidence" value="ECO:0007669"/>
    <property type="project" value="UniProtKB-KW"/>
</dbReference>
<organism evidence="10 11">
    <name type="scientific">Citrus x changshan-huyou</name>
    <dbReference type="NCBI Taxonomy" id="2935761"/>
    <lineage>
        <taxon>Eukaryota</taxon>
        <taxon>Viridiplantae</taxon>
        <taxon>Streptophyta</taxon>
        <taxon>Embryophyta</taxon>
        <taxon>Tracheophyta</taxon>
        <taxon>Spermatophyta</taxon>
        <taxon>Magnoliopsida</taxon>
        <taxon>eudicotyledons</taxon>
        <taxon>Gunneridae</taxon>
        <taxon>Pentapetalae</taxon>
        <taxon>rosids</taxon>
        <taxon>malvids</taxon>
        <taxon>Sapindales</taxon>
        <taxon>Rutaceae</taxon>
        <taxon>Aurantioideae</taxon>
        <taxon>Citrus</taxon>
    </lineage>
</organism>
<sequence>MGWLTKILKGSSRRHYHARYGDDRTWDERRYSADDDSSGFDNEEIDRAIALSLVEVDQKGKKVIENEYDSEDDLQCIKSDDSDEDELDENEIRAIAQQEEDERRAKAQQEEDERRARARAQLEEDEQLAKAIQDSLRVDSPPRYESGNIFQPFPFFSGYRICAGCNTEIGHGRYLSCMEAFWHPECFRCHSCNLPITDVEFSMSGNRPYHKHCYKEQHHPKCDVCQNFVNNCIATLKVHSSVLLLQIPTNSAGLIEYRAHPFWLQKYCPSHERDGTPRCCSCERMEPRDTKYLSLDDGRKLCLECLDSAIMDTHECQPLYLEIQEFYEGLNMKVEQQVPLLLVERQALNEAMEGEKNGHHHLPETRGLCLSEEQTVTTVLRRPRIGAGYRLIDMITEPYRLIRRCEVTAILILYGLPRLLTGSILAHEMMHAWLRLKGYPNLRPDVEEGICQVLAHMWLESEIYSGSGSDVASSSSSSASSSSSSPSSSSTSSKKGKRSDFEKDLGKFFKHQIESDTSSAYGDGFREGSKAVNKTLREPTDSHLSPRLIIHSVYGFPTFTCDAKTLKTTFLPTVILSKAFTQLQTRSFVRAPFTNKLALYLRRAQLIDSIRLAVRSNSSNSLSSLLNDRLLDPFIVTHALRSAPNADSALSIMEALKSNPNFSHNQSTLHALATVLAKSQRNHELKTLIGDISSSKFLNVSVNFMNLMQWYSTSGDLELVLSTWNEYRQRAKLLSTESYNIVMSVYAKRGKNFEAVETFRQVIDEGAIPNSRTYTVMIEHLVNLGKLDSALEVFSALPLMRIKRTSKQYLILVERFVGVERFDEAKSLLNEMRDDGKFPGRAMRVALERMQEMGFIQGANEFLREMLPDKRIKNVRYYEDGSDDDEDENDDNNSGVRIAYEVQLKPWLDPKALANTLDEWSPEVVSLLADAKFVWTTRLVCKVLRHFKSPETAWHFFCWVAYQPGYTHDVYALEKMLTILARHGHVELVDRLIAKLRSDGMRLPFSTIRLIIDFYGISKKADAALKVFHDDRKLCGPISKFKLMLLYSSLLRTLTKCKRDFDAINVLEEMIFSGIVPDVQTFSGLMYHFALQGDEKIVQKLFSMVRQNGVEPDAYMFKVLIQAYCKCGRAPLAYRVFEDLSNSNLMPDAATKELLKKSLWKEGRRKEAAAVEERCEKINDVPSLALRGHIWAVSSADLTRVHSIYRNSITSIMT</sequence>
<dbReference type="SMART" id="SM00132">
    <property type="entry name" value="LIM"/>
    <property type="match status" value="1"/>
</dbReference>
<dbReference type="Gene3D" id="1.25.40.10">
    <property type="entry name" value="Tetratricopeptide repeat domain"/>
    <property type="match status" value="3"/>
</dbReference>
<dbReference type="CDD" id="cd09396">
    <property type="entry name" value="LIM_DA1"/>
    <property type="match status" value="1"/>
</dbReference>
<accession>A0AAP0MYP3</accession>
<evidence type="ECO:0000256" key="2">
    <source>
        <dbReference type="ARBA" id="ARBA00022737"/>
    </source>
</evidence>
<reference evidence="10 11" key="1">
    <citation type="submission" date="2024-05" db="EMBL/GenBank/DDBJ databases">
        <title>Haplotype-resolved chromosome-level genome assembly of Huyou (Citrus changshanensis).</title>
        <authorList>
            <person name="Miao C."/>
            <person name="Chen W."/>
            <person name="Wu Y."/>
            <person name="Wang L."/>
            <person name="Zhao S."/>
            <person name="Grierson D."/>
            <person name="Xu C."/>
            <person name="Chen K."/>
        </authorList>
    </citation>
    <scope>NUCLEOTIDE SEQUENCE [LARGE SCALE GENOMIC DNA]</scope>
    <source>
        <strain evidence="10">01-14</strain>
        <tissue evidence="10">Leaf</tissue>
    </source>
</reference>
<dbReference type="SMART" id="SM00726">
    <property type="entry name" value="UIM"/>
    <property type="match status" value="2"/>
</dbReference>
<feature type="repeat" description="PPR" evidence="7">
    <location>
        <begin position="735"/>
        <end position="769"/>
    </location>
</feature>
<feature type="compositionally biased region" description="Basic and acidic residues" evidence="8">
    <location>
        <begin position="101"/>
        <end position="115"/>
    </location>
</feature>
<evidence type="ECO:0000313" key="11">
    <source>
        <dbReference type="Proteomes" id="UP001428341"/>
    </source>
</evidence>
<dbReference type="InterPro" id="IPR002885">
    <property type="entry name" value="PPR_rpt"/>
</dbReference>
<gene>
    <name evidence="10" type="ORF">WN944_021140</name>
</gene>
<dbReference type="PROSITE" id="PS51375">
    <property type="entry name" value="PPR"/>
    <property type="match status" value="4"/>
</dbReference>
<evidence type="ECO:0000256" key="3">
    <source>
        <dbReference type="ARBA" id="ARBA00022833"/>
    </source>
</evidence>
<dbReference type="NCBIfam" id="TIGR00756">
    <property type="entry name" value="PPR"/>
    <property type="match status" value="1"/>
</dbReference>
<feature type="region of interest" description="Disordered" evidence="8">
    <location>
        <begin position="64"/>
        <end position="122"/>
    </location>
</feature>
<dbReference type="InterPro" id="IPR003903">
    <property type="entry name" value="UIM_dom"/>
</dbReference>
<evidence type="ECO:0000256" key="8">
    <source>
        <dbReference type="SAM" id="MobiDB-lite"/>
    </source>
</evidence>
<feature type="compositionally biased region" description="Low complexity" evidence="8">
    <location>
        <begin position="474"/>
        <end position="493"/>
    </location>
</feature>
<proteinExistence type="predicted"/>
<evidence type="ECO:0000259" key="9">
    <source>
        <dbReference type="PROSITE" id="PS50023"/>
    </source>
</evidence>
<evidence type="ECO:0000256" key="5">
    <source>
        <dbReference type="ARBA" id="ARBA00023038"/>
    </source>
</evidence>
<keyword evidence="2" id="KW-0677">Repeat</keyword>